<dbReference type="Gene3D" id="2.60.120.200">
    <property type="match status" value="1"/>
</dbReference>
<feature type="region of interest" description="Disordered" evidence="1">
    <location>
        <begin position="311"/>
        <end position="344"/>
    </location>
</feature>
<accession>A0A8H9L7H5</accession>
<dbReference type="InterPro" id="IPR013320">
    <property type="entry name" value="ConA-like_dom_sf"/>
</dbReference>
<protein>
    <recommendedName>
        <fullName evidence="4">Concanavalin A-like lectin/glucanase superfamily protein</fullName>
    </recommendedName>
</protein>
<dbReference type="EMBL" id="BMPT01000035">
    <property type="protein sequence ID" value="GGM44873.1"/>
    <property type="molecule type" value="Genomic_DNA"/>
</dbReference>
<dbReference type="GO" id="GO:0005975">
    <property type="term" value="P:carbohydrate metabolic process"/>
    <property type="evidence" value="ECO:0007669"/>
    <property type="project" value="UniProtKB-ARBA"/>
</dbReference>
<dbReference type="Proteomes" id="UP000655589">
    <property type="component" value="Unassembled WGS sequence"/>
</dbReference>
<reference evidence="2" key="2">
    <citation type="submission" date="2020-09" db="EMBL/GenBank/DDBJ databases">
        <authorList>
            <person name="Sun Q."/>
            <person name="Ohkuma M."/>
        </authorList>
    </citation>
    <scope>NUCLEOTIDE SEQUENCE</scope>
    <source>
        <strain evidence="2">JCM 3051</strain>
    </source>
</reference>
<sequence length="1080" mass="113212">MIFTHTLLPVHIPDLGGVRRTAATVWGRAARGIRTRAGRAVAAVTALVVLATGASALITTGAADGVLAAMGDEQPVLDCPLEEPTMSEALATAARCGHEVEALDEKTPWQSYFGQPSGQVRLEVGSSADASDADGDGVFEPIETDVAEDETGRLSPVAPAVAMSFSAGGDDAGSEPDVLARMTSADGQVVDVEVPFELTDAVVEGDRVVYPDVMSTDGRPSGIDLVVAVNSDGSGFSQVLRLADEEAAHNPQVASLDLDLGLDVRAEDASGAGLGIAREHGAFTVTDPHAEPEAESAEPEVFRSSRPLVWTSAAPAEPPGTADRRTADAASPGTGEGDPLVGPLTPEAVVEVPVGDGADEPGALGTAIEAAAEDASTDFPMFAALAVSGTLSEVTAVRSAWPNSASSYQFNGDAGVGRCSAPDPYAGSQCGLTSTHRILYEFGGLSGVGKLASADVTKAVFNINGTFSYNCDKTGVWVYQTGSNAVSSSTTWNNRGSWSTRLAGQLVTHRSGCSGMVRSVGFDVTAGAKKVASSNWSSLTLGVRSANESTMVGWKRYIGRNDGNGSTSARATLSVTYNRAPGVPTSLTTWLNKEDYSCKTGTDRPVLRTDMPKLSVLIRDPDGNATKARFQVWRVDNGTQVWGAYMSSFLPSGRTHKIQVPDKKLSSNVVYKWRALAKDSSGREGSWSKWCEFTVDITKPAKPNIYAVTSGEGVEAVYLNDNVEAGGIGLTGKFRFGWAGSKDVVKFRYGFTDPATPKSVTTSSTGTAVVSFTPTKPGPATVYVRSVDRAGNISDPATFFIDVAAPLATQVWRMDEGTGTAAEDAVQGVGSQPLTFSGSSGGLARWGDGPHELFGSRPGDRAVVFDGVDDRAATSTGVINTSKSFVVSAHVWLDPATNLGGQHVALSQNGSRVSPFTLGYRSSCTSVGGDPCWAFMMYQSDVDAPSAVQAQSSFKAVPGQWVHLTGAFDDKTKKVTLWACEIGAPDDPKPGEPMKSVSSTTLTSPWVSNRSFVAGRRWYAAGMDNFWQGRIDNVRVFDGQLVAENKVRRLCQGADDSDFVGGAAALDPTVKDKSVEETGK</sequence>
<reference evidence="2" key="1">
    <citation type="journal article" date="2014" name="Int. J. Syst. Evol. Microbiol.">
        <title>Complete genome sequence of Corynebacterium casei LMG S-19264T (=DSM 44701T), isolated from a smear-ripened cheese.</title>
        <authorList>
            <consortium name="US DOE Joint Genome Institute (JGI-PGF)"/>
            <person name="Walter F."/>
            <person name="Albersmeier A."/>
            <person name="Kalinowski J."/>
            <person name="Ruckert C."/>
        </authorList>
    </citation>
    <scope>NUCLEOTIDE SEQUENCE</scope>
    <source>
        <strain evidence="2">JCM 3051</strain>
    </source>
</reference>
<name>A0A8H9L7H5_9MICO</name>
<evidence type="ECO:0000256" key="1">
    <source>
        <dbReference type="SAM" id="MobiDB-lite"/>
    </source>
</evidence>
<dbReference type="SUPFAM" id="SSF49899">
    <property type="entry name" value="Concanavalin A-like lectins/glucanases"/>
    <property type="match status" value="1"/>
</dbReference>
<dbReference type="AlphaFoldDB" id="A0A8H9L7H5"/>
<gene>
    <name evidence="2" type="ORF">GCM10010102_45380</name>
</gene>
<evidence type="ECO:0000313" key="3">
    <source>
        <dbReference type="Proteomes" id="UP000655589"/>
    </source>
</evidence>
<evidence type="ECO:0000313" key="2">
    <source>
        <dbReference type="EMBL" id="GGM44873.1"/>
    </source>
</evidence>
<proteinExistence type="predicted"/>
<comment type="caution">
    <text evidence="2">The sequence shown here is derived from an EMBL/GenBank/DDBJ whole genome shotgun (WGS) entry which is preliminary data.</text>
</comment>
<evidence type="ECO:0008006" key="4">
    <source>
        <dbReference type="Google" id="ProtNLM"/>
    </source>
</evidence>
<keyword evidence="3" id="KW-1185">Reference proteome</keyword>
<dbReference type="InterPro" id="IPR013783">
    <property type="entry name" value="Ig-like_fold"/>
</dbReference>
<organism evidence="2 3">
    <name type="scientific">Promicromonospora citrea</name>
    <dbReference type="NCBI Taxonomy" id="43677"/>
    <lineage>
        <taxon>Bacteria</taxon>
        <taxon>Bacillati</taxon>
        <taxon>Actinomycetota</taxon>
        <taxon>Actinomycetes</taxon>
        <taxon>Micrococcales</taxon>
        <taxon>Promicromonosporaceae</taxon>
        <taxon>Promicromonospora</taxon>
    </lineage>
</organism>
<dbReference type="Gene3D" id="2.60.40.10">
    <property type="entry name" value="Immunoglobulins"/>
    <property type="match status" value="1"/>
</dbReference>